<organism evidence="1 2">
    <name type="scientific">Leucogyrophana mollusca</name>
    <dbReference type="NCBI Taxonomy" id="85980"/>
    <lineage>
        <taxon>Eukaryota</taxon>
        <taxon>Fungi</taxon>
        <taxon>Dikarya</taxon>
        <taxon>Basidiomycota</taxon>
        <taxon>Agaricomycotina</taxon>
        <taxon>Agaricomycetes</taxon>
        <taxon>Agaricomycetidae</taxon>
        <taxon>Boletales</taxon>
        <taxon>Boletales incertae sedis</taxon>
        <taxon>Leucogyrophana</taxon>
    </lineage>
</organism>
<comment type="caution">
    <text evidence="1">The sequence shown here is derived from an EMBL/GenBank/DDBJ whole genome shotgun (WGS) entry which is preliminary data.</text>
</comment>
<protein>
    <submittedName>
        <fullName evidence="1">Kinase-like protein</fullName>
    </submittedName>
</protein>
<evidence type="ECO:0000313" key="1">
    <source>
        <dbReference type="EMBL" id="KAH7925340.1"/>
    </source>
</evidence>
<accession>A0ACB8BIZ5</accession>
<proteinExistence type="predicted"/>
<keyword evidence="2" id="KW-1185">Reference proteome</keyword>
<sequence length="776" mass="86292">MPCKPDRRAVVAYKPRFLPEGPSFHLFFAIHTKRPQDYRSIIMLILQVFYDGKIGERIDNKASSSITRFFNPGLKHSRASVESTTDAKAVPSVRELRSIAKSFSATFKRSNLSVPTSECKEVGTVDWPSSASIQISPVGILPPTSFASEESVLINDVADAFHDPEVLDVRRTVYVLPMIKAFLTKERKVANLKSPIHSPKRGLRDICAVVVSPRWLTGSTLVNASPKSATAPTAVLIPARSLSLDDFIVHNLLGSGANGSVYHVEHRLTTKSLALKVVRKNPTDNLHSDILLSEQVAMKRSIGNINLLPLEASFHDTANFYLAMPYHPVGDMHTQIAKWDGIPLDIVRFYTAELIVALHGIHQRGIIHRDVKPGNILLDEVGHPFIADFGLAKVFPNEIPGEMSPYGGPGTAYGLSQIPYLTKRCCGTPHYMAPEMFDGVNYGFGVDFWALGVTMYEMLTGITPWHSYDLFTMASRVKTASLLFHDDVDKTAQDFLQKMLAKKPQDRMSYEQMLQHDFFKGVDWKKIVNRTIPPPYIPKADDNEAPKGEPLVLIRGGDCYDQLNDPLPQFNFVSPSLERTLSWKLKARSTFDLFHRYVRKTLSRRISVNRKHEMAISSPTTPAQRNRPPPMILHDEDVAADWRVDTDVLSSGSSSFIPFAREPRSSLTAASGTPSRCSPCSNVTPTKDLLKLPTFLRGLRRRPSSSKYSRTEPSPTPTLCTPATLVACSADVSLKVRGTLSAKGDVVKNWISQIWHPIPTVTSRVGEARKMLDLTA</sequence>
<gene>
    <name evidence="1" type="ORF">BV22DRAFT_1129094</name>
</gene>
<dbReference type="Proteomes" id="UP000790709">
    <property type="component" value="Unassembled WGS sequence"/>
</dbReference>
<reference evidence="1" key="1">
    <citation type="journal article" date="2021" name="New Phytol.">
        <title>Evolutionary innovations through gain and loss of genes in the ectomycorrhizal Boletales.</title>
        <authorList>
            <person name="Wu G."/>
            <person name="Miyauchi S."/>
            <person name="Morin E."/>
            <person name="Kuo A."/>
            <person name="Drula E."/>
            <person name="Varga T."/>
            <person name="Kohler A."/>
            <person name="Feng B."/>
            <person name="Cao Y."/>
            <person name="Lipzen A."/>
            <person name="Daum C."/>
            <person name="Hundley H."/>
            <person name="Pangilinan J."/>
            <person name="Johnson J."/>
            <person name="Barry K."/>
            <person name="LaButti K."/>
            <person name="Ng V."/>
            <person name="Ahrendt S."/>
            <person name="Min B."/>
            <person name="Choi I.G."/>
            <person name="Park H."/>
            <person name="Plett J.M."/>
            <person name="Magnuson J."/>
            <person name="Spatafora J.W."/>
            <person name="Nagy L.G."/>
            <person name="Henrissat B."/>
            <person name="Grigoriev I.V."/>
            <person name="Yang Z.L."/>
            <person name="Xu J."/>
            <person name="Martin F.M."/>
        </authorList>
    </citation>
    <scope>NUCLEOTIDE SEQUENCE</scope>
    <source>
        <strain evidence="1">KUC20120723A-06</strain>
    </source>
</reference>
<dbReference type="EMBL" id="MU266404">
    <property type="protein sequence ID" value="KAH7925340.1"/>
    <property type="molecule type" value="Genomic_DNA"/>
</dbReference>
<evidence type="ECO:0000313" key="2">
    <source>
        <dbReference type="Proteomes" id="UP000790709"/>
    </source>
</evidence>
<name>A0ACB8BIZ5_9AGAM</name>